<sequence>MSLLRGLRQRTANPRLAATVPATALALSAPPSLATLAPELLENIFSYLSQHYLRSTIALVCREWHHVAGLLVVRTFRCTSDTPDSGIDSATVLICGTRASSPFYRRQPSTSRAPTWENLAHTLESLKQQGRLHIKTLMHSMENVAISWGPAMTLLVPLGSSLTTLRLDEIPENTSIPWKRILETCPGLLHLGLHGAFSYEDFARLETPYSDSTGSEDSTVVSQFGDAGAATPGTTWRLRSCTLEGFILPEPALYSFVEACPNLQELQLKSVKPVRGPAGKIQAMLYVPAKRLAFYQFLASHCPNLDSFHLSLVKADISDSGALSTLFPHHMFPKIKHWSLDVTSMMPPMFAFLTIHQIENHLTTLEILGETPKHREWDPEDEFMPVGPEAIVGELLHRFLCRSPSLLHLKAIGVNMKLTALQEPSGESMFDYISEGNIPSEIQSKPTPQLWACRHLKTLHMRSEKVDSHYMDDKGSLALYGYISRVCPELEDLSIHRNALTIGAESGLCLLTRLKKLRRLQIVMLGTIREVRENEMDWIQRQYYNLNSLTEKTMLERIEYKRLQQEEEDQKRDYQLRYLGQYQGPEKPNKILSKISRRMSAIYRNEGGMSKRTMVEGVDMTHWGEAADIVEYFQDRRHTKHSDRTVWPQLEEWEIRYKFAPRRAPEELAVLPSIVEKYRPEIHFWYDLGR</sequence>
<dbReference type="EMBL" id="JAAAIP010000035">
    <property type="protein sequence ID" value="KAG0328411.1"/>
    <property type="molecule type" value="Genomic_DNA"/>
</dbReference>
<keyword evidence="3" id="KW-1185">Reference proteome</keyword>
<evidence type="ECO:0000313" key="2">
    <source>
        <dbReference type="EMBL" id="KAG0328411.1"/>
    </source>
</evidence>
<dbReference type="InterPro" id="IPR036047">
    <property type="entry name" value="F-box-like_dom_sf"/>
</dbReference>
<dbReference type="PANTHER" id="PTHR38926:SF5">
    <property type="entry name" value="F-BOX AND LEUCINE-RICH REPEAT PROTEIN 6"/>
    <property type="match status" value="1"/>
</dbReference>
<dbReference type="PANTHER" id="PTHR38926">
    <property type="entry name" value="F-BOX DOMAIN CONTAINING PROTEIN, EXPRESSED"/>
    <property type="match status" value="1"/>
</dbReference>
<dbReference type="AlphaFoldDB" id="A0A9P6RX72"/>
<name>A0A9P6RX72_9FUNG</name>
<dbReference type="Proteomes" id="UP000738325">
    <property type="component" value="Unassembled WGS sequence"/>
</dbReference>
<dbReference type="Pfam" id="PF00646">
    <property type="entry name" value="F-box"/>
    <property type="match status" value="1"/>
</dbReference>
<protein>
    <recommendedName>
        <fullName evidence="1">F-box domain-containing protein</fullName>
    </recommendedName>
</protein>
<dbReference type="InterPro" id="IPR001810">
    <property type="entry name" value="F-box_dom"/>
</dbReference>
<feature type="domain" description="F-box" evidence="1">
    <location>
        <begin position="37"/>
        <end position="67"/>
    </location>
</feature>
<dbReference type="OrthoDB" id="2398646at2759"/>
<accession>A0A9P6RX72</accession>
<proteinExistence type="predicted"/>
<dbReference type="Gene3D" id="3.80.10.10">
    <property type="entry name" value="Ribonuclease Inhibitor"/>
    <property type="match status" value="2"/>
</dbReference>
<evidence type="ECO:0000259" key="1">
    <source>
        <dbReference type="Pfam" id="PF00646"/>
    </source>
</evidence>
<gene>
    <name evidence="2" type="ORF">BGZ99_005426</name>
</gene>
<dbReference type="SUPFAM" id="SSF81383">
    <property type="entry name" value="F-box domain"/>
    <property type="match status" value="1"/>
</dbReference>
<dbReference type="SUPFAM" id="SSF52047">
    <property type="entry name" value="RNI-like"/>
    <property type="match status" value="1"/>
</dbReference>
<organism evidence="2 3">
    <name type="scientific">Dissophora globulifera</name>
    <dbReference type="NCBI Taxonomy" id="979702"/>
    <lineage>
        <taxon>Eukaryota</taxon>
        <taxon>Fungi</taxon>
        <taxon>Fungi incertae sedis</taxon>
        <taxon>Mucoromycota</taxon>
        <taxon>Mortierellomycotina</taxon>
        <taxon>Mortierellomycetes</taxon>
        <taxon>Mortierellales</taxon>
        <taxon>Mortierellaceae</taxon>
        <taxon>Dissophora</taxon>
    </lineage>
</organism>
<evidence type="ECO:0000313" key="3">
    <source>
        <dbReference type="Proteomes" id="UP000738325"/>
    </source>
</evidence>
<reference evidence="2" key="1">
    <citation type="journal article" date="2020" name="Fungal Divers.">
        <title>Resolving the Mortierellaceae phylogeny through synthesis of multi-gene phylogenetics and phylogenomics.</title>
        <authorList>
            <person name="Vandepol N."/>
            <person name="Liber J."/>
            <person name="Desiro A."/>
            <person name="Na H."/>
            <person name="Kennedy M."/>
            <person name="Barry K."/>
            <person name="Grigoriev I.V."/>
            <person name="Miller A.N."/>
            <person name="O'Donnell K."/>
            <person name="Stajich J.E."/>
            <person name="Bonito G."/>
        </authorList>
    </citation>
    <scope>NUCLEOTIDE SEQUENCE</scope>
    <source>
        <strain evidence="2">REB-010B</strain>
    </source>
</reference>
<comment type="caution">
    <text evidence="2">The sequence shown here is derived from an EMBL/GenBank/DDBJ whole genome shotgun (WGS) entry which is preliminary data.</text>
</comment>
<dbReference type="Gene3D" id="1.20.1280.50">
    <property type="match status" value="1"/>
</dbReference>
<dbReference type="InterPro" id="IPR032675">
    <property type="entry name" value="LRR_dom_sf"/>
</dbReference>